<keyword evidence="1" id="KW-0547">Nucleotide-binding</keyword>
<dbReference type="PROSITE" id="PS51194">
    <property type="entry name" value="HELICASE_CTER"/>
    <property type="match status" value="1"/>
</dbReference>
<feature type="domain" description="Helicase C-terminal" evidence="4">
    <location>
        <begin position="237"/>
        <end position="388"/>
    </location>
</feature>
<dbReference type="EMBL" id="BAABAT010000024">
    <property type="protein sequence ID" value="GAA4256545.1"/>
    <property type="molecule type" value="Genomic_DNA"/>
</dbReference>
<accession>A0ABP8DIA2</accession>
<proteinExistence type="predicted"/>
<organism evidence="5 6">
    <name type="scientific">Dactylosporangium darangshiense</name>
    <dbReference type="NCBI Taxonomy" id="579108"/>
    <lineage>
        <taxon>Bacteria</taxon>
        <taxon>Bacillati</taxon>
        <taxon>Actinomycetota</taxon>
        <taxon>Actinomycetes</taxon>
        <taxon>Micromonosporales</taxon>
        <taxon>Micromonosporaceae</taxon>
        <taxon>Dactylosporangium</taxon>
    </lineage>
</organism>
<keyword evidence="2" id="KW-0067">ATP-binding</keyword>
<dbReference type="PANTHER" id="PTHR47962">
    <property type="entry name" value="ATP-DEPENDENT HELICASE LHR-RELATED-RELATED"/>
    <property type="match status" value="1"/>
</dbReference>
<evidence type="ECO:0000313" key="6">
    <source>
        <dbReference type="Proteomes" id="UP001500620"/>
    </source>
</evidence>
<evidence type="ECO:0000259" key="3">
    <source>
        <dbReference type="PROSITE" id="PS51192"/>
    </source>
</evidence>
<gene>
    <name evidence="5" type="ORF">GCM10022255_069820</name>
</gene>
<dbReference type="InterPro" id="IPR001650">
    <property type="entry name" value="Helicase_C-like"/>
</dbReference>
<reference evidence="6" key="1">
    <citation type="journal article" date="2019" name="Int. J. Syst. Evol. Microbiol.">
        <title>The Global Catalogue of Microorganisms (GCM) 10K type strain sequencing project: providing services to taxonomists for standard genome sequencing and annotation.</title>
        <authorList>
            <consortium name="The Broad Institute Genomics Platform"/>
            <consortium name="The Broad Institute Genome Sequencing Center for Infectious Disease"/>
            <person name="Wu L."/>
            <person name="Ma J."/>
        </authorList>
    </citation>
    <scope>NUCLEOTIDE SEQUENCE [LARGE SCALE GENOMIC DNA]</scope>
    <source>
        <strain evidence="6">JCM 17441</strain>
    </source>
</reference>
<keyword evidence="5" id="KW-0378">Hydrolase</keyword>
<dbReference type="GO" id="GO:0004386">
    <property type="term" value="F:helicase activity"/>
    <property type="evidence" value="ECO:0007669"/>
    <property type="project" value="UniProtKB-KW"/>
</dbReference>
<dbReference type="Gene3D" id="3.40.50.300">
    <property type="entry name" value="P-loop containing nucleotide triphosphate hydrolases"/>
    <property type="match status" value="2"/>
</dbReference>
<dbReference type="SUPFAM" id="SSF52540">
    <property type="entry name" value="P-loop containing nucleoside triphosphate hydrolases"/>
    <property type="match status" value="1"/>
</dbReference>
<keyword evidence="6" id="KW-1185">Reference proteome</keyword>
<dbReference type="SMART" id="SM00490">
    <property type="entry name" value="HELICc"/>
    <property type="match status" value="1"/>
</dbReference>
<name>A0ABP8DIA2_9ACTN</name>
<dbReference type="InterPro" id="IPR027417">
    <property type="entry name" value="P-loop_NTPase"/>
</dbReference>
<protein>
    <submittedName>
        <fullName evidence="5">DEAD/DEAH box helicase</fullName>
    </submittedName>
</protein>
<dbReference type="InterPro" id="IPR014001">
    <property type="entry name" value="Helicase_ATP-bd"/>
</dbReference>
<feature type="domain" description="Helicase ATP-binding" evidence="3">
    <location>
        <begin position="32"/>
        <end position="211"/>
    </location>
</feature>
<sequence>MTATDRLHPGLVHHIVNTLGWRTLRPLQAAAIEPILSGDDALLLAPTAGGKTEAAVFPALTAMADGNWTGISVLYLCPLRALLNNLHPRVAGYASWLGRTTGLWHGDTSATQRRRLRLERPDILLTTPESLEAMLVSTLTDPRQVFADLRIVIVDEVHAFAGDDRGWHLLAVVERLSRLAGRRIQRVGLSATVGNPEDLLRWLQGTNATHRPGAVIAPSAPPGPAPTIDVTLDYVGSVDNAATVIATMHRGEKRLAFCDSRAQVEQLALALRAKGVRTFVSHSSLAVDERRQAEQAFAEARDCVIVATATLELGVDVGDLDRVIQLDAPRTVASFLQRLGRTGRRPGTDRNTLFLATKQDTLLKAAGLLTLWRDGYVEPVTPPPRPRHIAAQQVLALCLQEGRIGGETWPSWYGDLAIFDHTALAIVEWLVESGHLDRDAGMLAIGPQTERRYGRRHFMELLTVFAAAPEFAVLHGRREVGSTDALVLTMKVDGPRVIVLGGRPWKVTHIDWNRQRCYVEATDLPGRSLWHGFLPPESWMLAQSQRRVLLGTEPDVNWSNRAVHTLAALRQQRASQTWADGSVVEAREDEHRWWTWAGRRANATIAATLPRAVVDGARLDDHMIRLRGDLTANELRQLVDAVDVGRLPAPDIDERAVAGLKFSDVLPPDLAVATLAERAADTAGAAAVLTAPLRWVSAP</sequence>
<dbReference type="PANTHER" id="PTHR47962:SF5">
    <property type="entry name" value="ATP-DEPENDENT HELICASE LHR-RELATED"/>
    <property type="match status" value="1"/>
</dbReference>
<dbReference type="InterPro" id="IPR052511">
    <property type="entry name" value="ATP-dep_Helicase"/>
</dbReference>
<dbReference type="InterPro" id="IPR011545">
    <property type="entry name" value="DEAD/DEAH_box_helicase_dom"/>
</dbReference>
<comment type="caution">
    <text evidence="5">The sequence shown here is derived from an EMBL/GenBank/DDBJ whole genome shotgun (WGS) entry which is preliminary data.</text>
</comment>
<evidence type="ECO:0000313" key="5">
    <source>
        <dbReference type="EMBL" id="GAA4256545.1"/>
    </source>
</evidence>
<evidence type="ECO:0000256" key="2">
    <source>
        <dbReference type="ARBA" id="ARBA00022840"/>
    </source>
</evidence>
<dbReference type="RefSeq" id="WP_345133528.1">
    <property type="nucleotide sequence ID" value="NZ_BAABAT010000024.1"/>
</dbReference>
<evidence type="ECO:0000256" key="1">
    <source>
        <dbReference type="ARBA" id="ARBA00022741"/>
    </source>
</evidence>
<evidence type="ECO:0000259" key="4">
    <source>
        <dbReference type="PROSITE" id="PS51194"/>
    </source>
</evidence>
<dbReference type="Pfam" id="PF00271">
    <property type="entry name" value="Helicase_C"/>
    <property type="match status" value="1"/>
</dbReference>
<dbReference type="Proteomes" id="UP001500620">
    <property type="component" value="Unassembled WGS sequence"/>
</dbReference>
<dbReference type="SMART" id="SM00487">
    <property type="entry name" value="DEXDc"/>
    <property type="match status" value="1"/>
</dbReference>
<dbReference type="Pfam" id="PF00270">
    <property type="entry name" value="DEAD"/>
    <property type="match status" value="1"/>
</dbReference>
<keyword evidence="5" id="KW-0347">Helicase</keyword>
<dbReference type="PROSITE" id="PS51192">
    <property type="entry name" value="HELICASE_ATP_BIND_1"/>
    <property type="match status" value="1"/>
</dbReference>